<dbReference type="InterPro" id="IPR006176">
    <property type="entry name" value="3-OHacyl-CoA_DH_NAD-bd"/>
</dbReference>
<dbReference type="Gene3D" id="1.10.1040.10">
    <property type="entry name" value="N-(1-d-carboxylethyl)-l-norvaline Dehydrogenase, domain 2"/>
    <property type="match status" value="1"/>
</dbReference>
<dbReference type="Pfam" id="PF02737">
    <property type="entry name" value="3HCDH_N"/>
    <property type="match status" value="1"/>
</dbReference>
<evidence type="ECO:0008006" key="5">
    <source>
        <dbReference type="Google" id="ProtNLM"/>
    </source>
</evidence>
<dbReference type="GO" id="GO:0070403">
    <property type="term" value="F:NAD+ binding"/>
    <property type="evidence" value="ECO:0007669"/>
    <property type="project" value="InterPro"/>
</dbReference>
<dbReference type="SUPFAM" id="SSF48179">
    <property type="entry name" value="6-phosphogluconate dehydrogenase C-terminal domain-like"/>
    <property type="match status" value="1"/>
</dbReference>
<dbReference type="GO" id="GO:0016616">
    <property type="term" value="F:oxidoreductase activity, acting on the CH-OH group of donors, NAD or NADP as acceptor"/>
    <property type="evidence" value="ECO:0007669"/>
    <property type="project" value="InterPro"/>
</dbReference>
<dbReference type="InterPro" id="IPR013328">
    <property type="entry name" value="6PGD_dom2"/>
</dbReference>
<gene>
    <name evidence="4" type="ORF">RMAR00112_LOCUS8381</name>
</gene>
<feature type="domain" description="3-hydroxyacyl-CoA dehydrogenase C-terminal" evidence="2">
    <location>
        <begin position="194"/>
        <end position="229"/>
    </location>
</feature>
<organism evidence="4">
    <name type="scientific">Rhodosorus marinus</name>
    <dbReference type="NCBI Taxonomy" id="101924"/>
    <lineage>
        <taxon>Eukaryota</taxon>
        <taxon>Rhodophyta</taxon>
        <taxon>Stylonematophyceae</taxon>
        <taxon>Stylonematales</taxon>
        <taxon>Stylonemataceae</taxon>
        <taxon>Rhodosorus</taxon>
    </lineage>
</organism>
<evidence type="ECO:0000259" key="3">
    <source>
        <dbReference type="Pfam" id="PF02737"/>
    </source>
</evidence>
<dbReference type="AlphaFoldDB" id="A0A7S3EB37"/>
<proteinExistence type="predicted"/>
<reference evidence="4" key="1">
    <citation type="submission" date="2021-01" db="EMBL/GenBank/DDBJ databases">
        <authorList>
            <person name="Corre E."/>
            <person name="Pelletier E."/>
            <person name="Niang G."/>
            <person name="Scheremetjew M."/>
            <person name="Finn R."/>
            <person name="Kale V."/>
            <person name="Holt S."/>
            <person name="Cochrane G."/>
            <person name="Meng A."/>
            <person name="Brown T."/>
            <person name="Cohen L."/>
        </authorList>
    </citation>
    <scope>NUCLEOTIDE SEQUENCE</scope>
    <source>
        <strain evidence="4">CCMP 769</strain>
    </source>
</reference>
<evidence type="ECO:0000256" key="1">
    <source>
        <dbReference type="ARBA" id="ARBA00023002"/>
    </source>
</evidence>
<protein>
    <recommendedName>
        <fullName evidence="5">3-hydroxyacyl-CoA dehydrogenase NAD binding domain-containing protein</fullName>
    </recommendedName>
</protein>
<dbReference type="PANTHER" id="PTHR48075">
    <property type="entry name" value="3-HYDROXYACYL-COA DEHYDROGENASE FAMILY PROTEIN"/>
    <property type="match status" value="1"/>
</dbReference>
<dbReference type="GO" id="GO:0006631">
    <property type="term" value="P:fatty acid metabolic process"/>
    <property type="evidence" value="ECO:0007669"/>
    <property type="project" value="InterPro"/>
</dbReference>
<sequence length="251" mass="26855">MLLRSINRFGKESSRRWTSTVGILGMGRVGSSFAASAVECGKLKVNVVDTAPRVDDGIKRVEDLLTSRGTNGKNLRKISFVEDAKALAKNSDFIIDALEPELGKAASLRVLAHYAKTEAPIAVACMGDLSVTKLASNSEIASRIVGVHCFREPHESSVAEVVKGLDSSDEAVKQVIALMGELGKRCVVCKDSPGFISERLLITYINEAAQALGEGISSPEDVDLIMSKGTADVMVKNSSESDLNFRRALSP</sequence>
<feature type="domain" description="3-hydroxyacyl-CoA dehydrogenase NAD binding" evidence="3">
    <location>
        <begin position="20"/>
        <end position="191"/>
    </location>
</feature>
<dbReference type="Pfam" id="PF00725">
    <property type="entry name" value="3HCDH"/>
    <property type="match status" value="1"/>
</dbReference>
<dbReference type="EMBL" id="HBHW01010964">
    <property type="protein sequence ID" value="CAE0040417.1"/>
    <property type="molecule type" value="Transcribed_RNA"/>
</dbReference>
<name>A0A7S3EB37_9RHOD</name>
<dbReference type="Gene3D" id="3.40.50.720">
    <property type="entry name" value="NAD(P)-binding Rossmann-like Domain"/>
    <property type="match status" value="1"/>
</dbReference>
<accession>A0A7S3EB37</accession>
<dbReference type="SUPFAM" id="SSF51735">
    <property type="entry name" value="NAD(P)-binding Rossmann-fold domains"/>
    <property type="match status" value="1"/>
</dbReference>
<dbReference type="InterPro" id="IPR006108">
    <property type="entry name" value="3HC_DH_C"/>
</dbReference>
<dbReference type="InterPro" id="IPR008927">
    <property type="entry name" value="6-PGluconate_DH-like_C_sf"/>
</dbReference>
<dbReference type="InterPro" id="IPR036291">
    <property type="entry name" value="NAD(P)-bd_dom_sf"/>
</dbReference>
<dbReference type="PANTHER" id="PTHR48075:SF5">
    <property type="entry name" value="3-HYDROXYBUTYRYL-COA DEHYDROGENASE"/>
    <property type="match status" value="1"/>
</dbReference>
<keyword evidence="1" id="KW-0560">Oxidoreductase</keyword>
<evidence type="ECO:0000259" key="2">
    <source>
        <dbReference type="Pfam" id="PF00725"/>
    </source>
</evidence>
<evidence type="ECO:0000313" key="4">
    <source>
        <dbReference type="EMBL" id="CAE0040417.1"/>
    </source>
</evidence>